<keyword evidence="10" id="KW-0723">Serine/threonine-protein kinase</keyword>
<accession>A0ABM9GUX3</accession>
<gene>
    <name evidence="10" type="ORF">SGL43_02110</name>
</gene>
<keyword evidence="5 10" id="KW-0418">Kinase</keyword>
<dbReference type="Pfam" id="PF00069">
    <property type="entry name" value="Pkinase"/>
    <property type="match status" value="1"/>
</dbReference>
<evidence type="ECO:0000313" key="11">
    <source>
        <dbReference type="Proteomes" id="UP001154015"/>
    </source>
</evidence>
<feature type="compositionally biased region" description="Low complexity" evidence="8">
    <location>
        <begin position="227"/>
        <end position="237"/>
    </location>
</feature>
<feature type="region of interest" description="Disordered" evidence="8">
    <location>
        <begin position="748"/>
        <end position="774"/>
    </location>
</feature>
<keyword evidence="11" id="KW-1185">Reference proteome</keyword>
<dbReference type="GO" id="GO:0004674">
    <property type="term" value="F:protein serine/threonine kinase activity"/>
    <property type="evidence" value="ECO:0007669"/>
    <property type="project" value="UniProtKB-KW"/>
</dbReference>
<dbReference type="SUPFAM" id="SSF53822">
    <property type="entry name" value="Periplasmic binding protein-like I"/>
    <property type="match status" value="1"/>
</dbReference>
<dbReference type="PANTHER" id="PTHR43289:SF34">
    <property type="entry name" value="SERINE_THREONINE-PROTEIN KINASE YBDM-RELATED"/>
    <property type="match status" value="1"/>
</dbReference>
<dbReference type="Gene3D" id="1.10.510.10">
    <property type="entry name" value="Transferase(Phosphotransferase) domain 1"/>
    <property type="match status" value="2"/>
</dbReference>
<dbReference type="SMART" id="SM00220">
    <property type="entry name" value="S_TKc"/>
    <property type="match status" value="1"/>
</dbReference>
<evidence type="ECO:0000256" key="3">
    <source>
        <dbReference type="ARBA" id="ARBA00022729"/>
    </source>
</evidence>
<dbReference type="InterPro" id="IPR008271">
    <property type="entry name" value="Ser/Thr_kinase_AS"/>
</dbReference>
<feature type="compositionally biased region" description="Low complexity" evidence="8">
    <location>
        <begin position="260"/>
        <end position="279"/>
    </location>
</feature>
<evidence type="ECO:0000256" key="6">
    <source>
        <dbReference type="ARBA" id="ARBA00022840"/>
    </source>
</evidence>
<dbReference type="Proteomes" id="UP001154015">
    <property type="component" value="Unassembled WGS sequence"/>
</dbReference>
<dbReference type="PANTHER" id="PTHR43289">
    <property type="entry name" value="MITOGEN-ACTIVATED PROTEIN KINASE KINASE KINASE 20-RELATED"/>
    <property type="match status" value="1"/>
</dbReference>
<name>A0ABM9GUX3_STRGL</name>
<dbReference type="CDD" id="cd14014">
    <property type="entry name" value="STKc_PknB_like"/>
    <property type="match status" value="1"/>
</dbReference>
<sequence length="829" mass="84135">MDDLRPTDPARIGGHRLLGRLGAGGMGVVYLGRTDAGALAAIKVILPEHAGDEDFRARFRREAEAARRVDSPWAVSVTGADTKAERPWLATEFVPGPTLSDVVARRGPLPVRSVTVLGRLLARALAAVHAAGLVHRDVKPGNVLLTASGPRLIDFGIARAADATALTATGLIVGTPGFLPPEVASGGAGGATGSPGAAEATGSAGSAGPVGPTRATWAAGGTGAGEITGATEPAEGTRATEPAGAAEHTGVTGPTGGTEAAVPAVPTGPPGSAVPTGPPGSAGDVFSLGCLLAYAATGRPPFGSGAVDAVLYRTVHDAPDLDGVEDPGLLALLERCLAKDPGERPAAADLDPLMAEDVPAGATTDWLPEDVVRIIADRAAALLALPAIDATVAVAEEPGPPQPAPGRRRFLLLAAGGALALGGGAFAAVRLTGDEAENAGGDGAPGGRRLIVGVHADLTGPLSAAGRAQERGVRLAVDRFNSLDDQPFRLAVKVLDDQGDPGRSARVAEEFARDPEVVAVIGPTSDESAGAALSAYDEAVMPVLTVSALQMAFPRRANASFFQAAPSYASLAVPIVNRLLLRPDVERLGVLIDRSGGQAAYQSGYSANLLTPTLTTGTTHPRVVPAGTTVFDPVITDLLTHRSDALFYAGDAAGAARVARILADLSFAGPCMAQHAVMGPEFLQQAGAAADGWEFVAPFIDATAPAAATFAAAHRKRFGSAPAAWSAEAYDVAGLVARELAGLAEAAAKTATPPGKEASASVTPSGDGRPTRPTRSALTAAIAAARYEGVSRSYAFDKERQQLVSREAHLYRVEDGRLRYLGPAPKPKS</sequence>
<keyword evidence="4 7" id="KW-0547">Nucleotide-binding</keyword>
<protein>
    <submittedName>
        <fullName evidence="10">Serine/threonine protein kinase</fullName>
    </submittedName>
</protein>
<evidence type="ECO:0000256" key="8">
    <source>
        <dbReference type="SAM" id="MobiDB-lite"/>
    </source>
</evidence>
<dbReference type="InterPro" id="IPR028081">
    <property type="entry name" value="Leu-bd"/>
</dbReference>
<dbReference type="PROSITE" id="PS00108">
    <property type="entry name" value="PROTEIN_KINASE_ST"/>
    <property type="match status" value="1"/>
</dbReference>
<evidence type="ECO:0000256" key="2">
    <source>
        <dbReference type="ARBA" id="ARBA00022679"/>
    </source>
</evidence>
<keyword evidence="2" id="KW-0808">Transferase</keyword>
<dbReference type="PROSITE" id="PS00107">
    <property type="entry name" value="PROTEIN_KINASE_ATP"/>
    <property type="match status" value="1"/>
</dbReference>
<evidence type="ECO:0000256" key="7">
    <source>
        <dbReference type="PROSITE-ProRule" id="PRU10141"/>
    </source>
</evidence>
<dbReference type="InterPro" id="IPR011009">
    <property type="entry name" value="Kinase-like_dom_sf"/>
</dbReference>
<comment type="caution">
    <text evidence="10">The sequence shown here is derived from an EMBL/GenBank/DDBJ whole genome shotgun (WGS) entry which is preliminary data.</text>
</comment>
<dbReference type="EMBL" id="CAKXYP010000005">
    <property type="protein sequence ID" value="CAH9415098.1"/>
    <property type="molecule type" value="Genomic_DNA"/>
</dbReference>
<organism evidence="10 11">
    <name type="scientific">Streptomyces globisporus</name>
    <dbReference type="NCBI Taxonomy" id="1908"/>
    <lineage>
        <taxon>Bacteria</taxon>
        <taxon>Bacillati</taxon>
        <taxon>Actinomycetota</taxon>
        <taxon>Actinomycetes</taxon>
        <taxon>Kitasatosporales</taxon>
        <taxon>Streptomycetaceae</taxon>
        <taxon>Streptomyces</taxon>
    </lineage>
</organism>
<dbReference type="Gene3D" id="3.30.200.20">
    <property type="entry name" value="Phosphorylase Kinase, domain 1"/>
    <property type="match status" value="1"/>
</dbReference>
<reference evidence="10" key="1">
    <citation type="submission" date="2022-03" db="EMBL/GenBank/DDBJ databases">
        <authorList>
            <person name="Leyn A S."/>
        </authorList>
    </citation>
    <scope>NUCLEOTIDE SEQUENCE</scope>
    <source>
        <strain evidence="10">Streptomyces globisporus 4-3</strain>
    </source>
</reference>
<dbReference type="InterPro" id="IPR017441">
    <property type="entry name" value="Protein_kinase_ATP_BS"/>
</dbReference>
<dbReference type="CDD" id="cd06268">
    <property type="entry name" value="PBP1_ABC_transporter_LIVBP-like"/>
    <property type="match status" value="1"/>
</dbReference>
<dbReference type="SUPFAM" id="SSF56112">
    <property type="entry name" value="Protein kinase-like (PK-like)"/>
    <property type="match status" value="1"/>
</dbReference>
<dbReference type="Gene3D" id="3.40.50.2300">
    <property type="match status" value="2"/>
</dbReference>
<proteinExistence type="inferred from homology"/>
<comment type="similarity">
    <text evidence="1">Belongs to the leucine-binding protein family.</text>
</comment>
<dbReference type="PROSITE" id="PS50011">
    <property type="entry name" value="PROTEIN_KINASE_DOM"/>
    <property type="match status" value="1"/>
</dbReference>
<dbReference type="InterPro" id="IPR028082">
    <property type="entry name" value="Peripla_BP_I"/>
</dbReference>
<evidence type="ECO:0000256" key="1">
    <source>
        <dbReference type="ARBA" id="ARBA00010062"/>
    </source>
</evidence>
<feature type="compositionally biased region" description="Low complexity" evidence="8">
    <location>
        <begin position="748"/>
        <end position="758"/>
    </location>
</feature>
<evidence type="ECO:0000259" key="9">
    <source>
        <dbReference type="PROSITE" id="PS50011"/>
    </source>
</evidence>
<dbReference type="RefSeq" id="WP_318574522.1">
    <property type="nucleotide sequence ID" value="NZ_CAKXYP010000005.1"/>
</dbReference>
<dbReference type="InterPro" id="IPR000719">
    <property type="entry name" value="Prot_kinase_dom"/>
</dbReference>
<feature type="region of interest" description="Disordered" evidence="8">
    <location>
        <begin position="184"/>
        <end position="279"/>
    </location>
</feature>
<keyword evidence="3" id="KW-0732">Signal</keyword>
<feature type="compositionally biased region" description="Low complexity" evidence="8">
    <location>
        <begin position="194"/>
        <end position="219"/>
    </location>
</feature>
<keyword evidence="6 7" id="KW-0067">ATP-binding</keyword>
<feature type="binding site" evidence="7">
    <location>
        <position position="43"/>
    </location>
    <ligand>
        <name>ATP</name>
        <dbReference type="ChEBI" id="CHEBI:30616"/>
    </ligand>
</feature>
<feature type="domain" description="Protein kinase" evidence="9">
    <location>
        <begin position="15"/>
        <end position="354"/>
    </location>
</feature>
<evidence type="ECO:0000313" key="10">
    <source>
        <dbReference type="EMBL" id="CAH9415098.1"/>
    </source>
</evidence>
<evidence type="ECO:0000256" key="4">
    <source>
        <dbReference type="ARBA" id="ARBA00022741"/>
    </source>
</evidence>
<dbReference type="Pfam" id="PF13458">
    <property type="entry name" value="Peripla_BP_6"/>
    <property type="match status" value="1"/>
</dbReference>
<evidence type="ECO:0000256" key="5">
    <source>
        <dbReference type="ARBA" id="ARBA00022777"/>
    </source>
</evidence>